<dbReference type="KEGG" id="ahm:TL08_23125"/>
<dbReference type="AlphaFoldDB" id="A0AAC9HVR7"/>
<evidence type="ECO:0000313" key="3">
    <source>
        <dbReference type="EMBL" id="AOS65405.1"/>
    </source>
</evidence>
<evidence type="ECO:0000256" key="1">
    <source>
        <dbReference type="SAM" id="Phobius"/>
    </source>
</evidence>
<name>A0AAC9HVR7_9PSEU</name>
<feature type="transmembrane region" description="Helical" evidence="1">
    <location>
        <begin position="40"/>
        <end position="58"/>
    </location>
</feature>
<gene>
    <name evidence="3" type="ORF">TL08_23125</name>
</gene>
<protein>
    <submittedName>
        <fullName evidence="3">Sensor</fullName>
    </submittedName>
</protein>
<reference evidence="4" key="1">
    <citation type="submission" date="2016-03" db="EMBL/GenBank/DDBJ databases">
        <title>Complete genome sequence of the type strain Actinoalloteichus hymeniacidonis DSM 45092.</title>
        <authorList>
            <person name="Schaffert L."/>
            <person name="Albersmeier A."/>
            <person name="Winkler A."/>
            <person name="Kalinowski J."/>
            <person name="Zotchev S."/>
            <person name="Ruckert C."/>
        </authorList>
    </citation>
    <scope>NUCLEOTIDE SEQUENCE [LARGE SCALE GENOMIC DNA]</scope>
    <source>
        <strain evidence="4">HPA177(T) (DSM 45092(T))</strain>
    </source>
</reference>
<dbReference type="InterPro" id="IPR025828">
    <property type="entry name" value="Put_sensor_dom"/>
</dbReference>
<dbReference type="Pfam" id="PF13796">
    <property type="entry name" value="Sensor"/>
    <property type="match status" value="1"/>
</dbReference>
<proteinExistence type="predicted"/>
<keyword evidence="1" id="KW-0812">Transmembrane</keyword>
<feature type="transmembrane region" description="Helical" evidence="1">
    <location>
        <begin position="12"/>
        <end position="34"/>
    </location>
</feature>
<evidence type="ECO:0000259" key="2">
    <source>
        <dbReference type="Pfam" id="PF13796"/>
    </source>
</evidence>
<sequence length="213" mass="22072">MRKRLTQVLRATSYSLTTLCTFPAAVLGFCLLLVSVALIPVGVGIVATPAVLVALRWLSNLERRRAGRYLGTPVEARPLSLGGGITGLRQAIADPSSLRDAGWTLVQFTAVTLAGVLALAMAAVPFLSIALLGTWQLFPEPISVFAGIEINNWLVAATLLPAQAIGIGALGLLVVPLLAKIQAEMSRNVLASTAAQPARGLATGLAEAGARTA</sequence>
<feature type="transmembrane region" description="Helical" evidence="1">
    <location>
        <begin position="105"/>
        <end position="133"/>
    </location>
</feature>
<organism evidence="3 4">
    <name type="scientific">Actinoalloteichus hymeniacidonis</name>
    <dbReference type="NCBI Taxonomy" id="340345"/>
    <lineage>
        <taxon>Bacteria</taxon>
        <taxon>Bacillati</taxon>
        <taxon>Actinomycetota</taxon>
        <taxon>Actinomycetes</taxon>
        <taxon>Pseudonocardiales</taxon>
        <taxon>Pseudonocardiaceae</taxon>
        <taxon>Actinoalloteichus</taxon>
    </lineage>
</organism>
<dbReference type="EMBL" id="CP014859">
    <property type="protein sequence ID" value="AOS65405.1"/>
    <property type="molecule type" value="Genomic_DNA"/>
</dbReference>
<keyword evidence="4" id="KW-1185">Reference proteome</keyword>
<keyword evidence="1" id="KW-1133">Transmembrane helix</keyword>
<feature type="domain" description="Putative sensor" evidence="2">
    <location>
        <begin position="21"/>
        <end position="190"/>
    </location>
</feature>
<evidence type="ECO:0000313" key="4">
    <source>
        <dbReference type="Proteomes" id="UP000095210"/>
    </source>
</evidence>
<feature type="transmembrane region" description="Helical" evidence="1">
    <location>
        <begin position="153"/>
        <end position="179"/>
    </location>
</feature>
<accession>A0AAC9HVR7</accession>
<dbReference type="Proteomes" id="UP000095210">
    <property type="component" value="Chromosome"/>
</dbReference>
<keyword evidence="1" id="KW-0472">Membrane</keyword>